<evidence type="ECO:0000313" key="3">
    <source>
        <dbReference type="Proteomes" id="UP001499854"/>
    </source>
</evidence>
<reference evidence="3" key="1">
    <citation type="journal article" date="2019" name="Int. J. Syst. Evol. Microbiol.">
        <title>The Global Catalogue of Microorganisms (GCM) 10K type strain sequencing project: providing services to taxonomists for standard genome sequencing and annotation.</title>
        <authorList>
            <consortium name="The Broad Institute Genomics Platform"/>
            <consortium name="The Broad Institute Genome Sequencing Center for Infectious Disease"/>
            <person name="Wu L."/>
            <person name="Ma J."/>
        </authorList>
    </citation>
    <scope>NUCLEOTIDE SEQUENCE [LARGE SCALE GENOMIC DNA]</scope>
    <source>
        <strain evidence="3">JCM 16013</strain>
    </source>
</reference>
<sequence length="241" mass="26043">MVEQRASVPELAQREPAVLRITQAVAGYDVPTDGLRIRLSDTGGRIVAQANARAARRPIRVQVAAATLDQAADDLAERLGRRILEAAACWSARPWPDSDDASVPSRLPPGERAINLGLLARIKIVPLVACPPEVAAAVMDLMDYPAHLFIDADTGLDAMVHRSGPTGYRLTRLRPAPPPPANAIPLTVDPRPAPALEPEQAMARLDDTGLGHLFFTDPDSGRGQLLYRRFDTRYTLVKDAG</sequence>
<name>A0ABP5CJP1_9ACTN</name>
<protein>
    <submittedName>
        <fullName evidence="2">Dormancy-associated translation inhibitor</fullName>
    </submittedName>
</protein>
<proteinExistence type="predicted"/>
<dbReference type="EMBL" id="BAAAQM010000010">
    <property type="protein sequence ID" value="GAA1965031.1"/>
    <property type="molecule type" value="Genomic_DNA"/>
</dbReference>
<dbReference type="InterPro" id="IPR038416">
    <property type="entry name" value="Ribosom_S30AE_C_sf"/>
</dbReference>
<keyword evidence="3" id="KW-1185">Reference proteome</keyword>
<evidence type="ECO:0000259" key="1">
    <source>
        <dbReference type="Pfam" id="PF16321"/>
    </source>
</evidence>
<dbReference type="Gene3D" id="3.30.505.50">
    <property type="entry name" value="Sigma 54 modulation/S30EA ribosomal protein, C-terminal domain"/>
    <property type="match status" value="2"/>
</dbReference>
<gene>
    <name evidence="2" type="ORF">GCM10009838_23080</name>
</gene>
<dbReference type="Proteomes" id="UP001499854">
    <property type="component" value="Unassembled WGS sequence"/>
</dbReference>
<dbReference type="RefSeq" id="WP_344656955.1">
    <property type="nucleotide sequence ID" value="NZ_BAAAQM010000010.1"/>
</dbReference>
<organism evidence="2 3">
    <name type="scientific">Catenulispora subtropica</name>
    <dbReference type="NCBI Taxonomy" id="450798"/>
    <lineage>
        <taxon>Bacteria</taxon>
        <taxon>Bacillati</taxon>
        <taxon>Actinomycetota</taxon>
        <taxon>Actinomycetes</taxon>
        <taxon>Catenulisporales</taxon>
        <taxon>Catenulisporaceae</taxon>
        <taxon>Catenulispora</taxon>
    </lineage>
</organism>
<accession>A0ABP5CJP1</accession>
<feature type="domain" description="Sigma 54 modulation/S30EA ribosomal protein C-terminal" evidence="1">
    <location>
        <begin position="121"/>
        <end position="170"/>
    </location>
</feature>
<dbReference type="Pfam" id="PF16321">
    <property type="entry name" value="Ribosom_S30AE_C"/>
    <property type="match status" value="1"/>
</dbReference>
<comment type="caution">
    <text evidence="2">The sequence shown here is derived from an EMBL/GenBank/DDBJ whole genome shotgun (WGS) entry which is preliminary data.</text>
</comment>
<dbReference type="InterPro" id="IPR032528">
    <property type="entry name" value="Ribosom_S30AE_C"/>
</dbReference>
<evidence type="ECO:0000313" key="2">
    <source>
        <dbReference type="EMBL" id="GAA1965031.1"/>
    </source>
</evidence>